<keyword evidence="3" id="KW-0645">Protease</keyword>
<keyword evidence="1" id="KW-0378">Hydrolase</keyword>
<feature type="compositionally biased region" description="Low complexity" evidence="2">
    <location>
        <begin position="228"/>
        <end position="237"/>
    </location>
</feature>
<feature type="region of interest" description="Disordered" evidence="2">
    <location>
        <begin position="91"/>
        <end position="152"/>
    </location>
</feature>
<dbReference type="GO" id="GO:0008234">
    <property type="term" value="F:cysteine-type peptidase activity"/>
    <property type="evidence" value="ECO:0007669"/>
    <property type="project" value="UniProtKB-KW"/>
</dbReference>
<reference evidence="4" key="1">
    <citation type="submission" date="2024-07" db="EMBL/GenBank/DDBJ databases">
        <title>Two chromosome-level genome assemblies of Korean endemic species Abeliophyllum distichum and Forsythia ovata (Oleaceae).</title>
        <authorList>
            <person name="Jang H."/>
        </authorList>
    </citation>
    <scope>NUCLEOTIDE SEQUENCE [LARGE SCALE GENOMIC DNA]</scope>
</reference>
<dbReference type="Proteomes" id="UP001604277">
    <property type="component" value="Unassembled WGS sequence"/>
</dbReference>
<evidence type="ECO:0000256" key="1">
    <source>
        <dbReference type="ARBA" id="ARBA00022807"/>
    </source>
</evidence>
<keyword evidence="4" id="KW-1185">Reference proteome</keyword>
<dbReference type="Gene3D" id="1.10.418.20">
    <property type="match status" value="1"/>
</dbReference>
<dbReference type="AlphaFoldDB" id="A0ABD1XCX1"/>
<evidence type="ECO:0000256" key="2">
    <source>
        <dbReference type="SAM" id="MobiDB-lite"/>
    </source>
</evidence>
<dbReference type="EMBL" id="JBFOLJ010000001">
    <property type="protein sequence ID" value="KAL2559774.1"/>
    <property type="molecule type" value="Genomic_DNA"/>
</dbReference>
<feature type="compositionally biased region" description="Basic and acidic residues" evidence="2">
    <location>
        <begin position="142"/>
        <end position="152"/>
    </location>
</feature>
<comment type="caution">
    <text evidence="3">The sequence shown here is derived from an EMBL/GenBank/DDBJ whole genome shotgun (WGS) entry which is preliminary data.</text>
</comment>
<sequence length="425" mass="46985">MTDTIIISAHTIFTVAAESHDPFVVLESTSASRSSSSDLFIDALEETSTLGKSKSARTEALSYSINLVKDHSGLFPNNLLMLYTGHTIVERGGERKRKPSLGPDGDDPLPTGNSDAEKEHQPVAEESAETLKPSAAVDGEGEEKSPLDPHFRLWSDQDLREAIARMECTLKTMGKNLPDGGKKLRVNIMRHEAELHSRKNRRDDDRCRKLVQPINDGTCTGGPDFTRPRAPSSVPSSLSINSSRFCSKLDDNTGHWTTNAPGKGISTLYHCGSKNTRVDGKFSAPGIQKGGLSLRQTLFQSPNHLSVNVVEQSLSNGEQKRNLSSTPSPRHFEEDLSGRFTKIAARVQPSRNTRHGNTIVLGDEEECEVPKKTRQADQVYECMKETKIYYPSRDDPESVEICYSDLECLAPDSYLSSAIMNFYIR</sequence>
<keyword evidence="1" id="KW-0788">Thiol protease</keyword>
<accession>A0ABD1XCX1</accession>
<proteinExistence type="predicted"/>
<feature type="region of interest" description="Disordered" evidence="2">
    <location>
        <begin position="218"/>
        <end position="237"/>
    </location>
</feature>
<evidence type="ECO:0000313" key="3">
    <source>
        <dbReference type="EMBL" id="KAL2559774.1"/>
    </source>
</evidence>
<name>A0ABD1XCX1_9LAMI</name>
<protein>
    <submittedName>
        <fullName evidence="3">Ubiquitin-like-specific protease 1D</fullName>
    </submittedName>
</protein>
<organism evidence="3 4">
    <name type="scientific">Forsythia ovata</name>
    <dbReference type="NCBI Taxonomy" id="205694"/>
    <lineage>
        <taxon>Eukaryota</taxon>
        <taxon>Viridiplantae</taxon>
        <taxon>Streptophyta</taxon>
        <taxon>Embryophyta</taxon>
        <taxon>Tracheophyta</taxon>
        <taxon>Spermatophyta</taxon>
        <taxon>Magnoliopsida</taxon>
        <taxon>eudicotyledons</taxon>
        <taxon>Gunneridae</taxon>
        <taxon>Pentapetalae</taxon>
        <taxon>asterids</taxon>
        <taxon>lamiids</taxon>
        <taxon>Lamiales</taxon>
        <taxon>Oleaceae</taxon>
        <taxon>Forsythieae</taxon>
        <taxon>Forsythia</taxon>
    </lineage>
</organism>
<dbReference type="PANTHER" id="PTHR46915:SF2">
    <property type="entry name" value="UBIQUITIN-LIKE PROTEASE 4"/>
    <property type="match status" value="1"/>
</dbReference>
<dbReference type="GO" id="GO:0006508">
    <property type="term" value="P:proteolysis"/>
    <property type="evidence" value="ECO:0007669"/>
    <property type="project" value="UniProtKB-KW"/>
</dbReference>
<evidence type="ECO:0000313" key="4">
    <source>
        <dbReference type="Proteomes" id="UP001604277"/>
    </source>
</evidence>
<dbReference type="PANTHER" id="PTHR46915">
    <property type="entry name" value="UBIQUITIN-LIKE PROTEASE 4-RELATED"/>
    <property type="match status" value="1"/>
</dbReference>
<gene>
    <name evidence="3" type="ORF">Fot_04513</name>
</gene>